<feature type="transmembrane region" description="Helical" evidence="5">
    <location>
        <begin position="68"/>
        <end position="86"/>
    </location>
</feature>
<comment type="subcellular location">
    <subcellularLocation>
        <location evidence="1">Membrane</location>
        <topology evidence="1">Multi-pass membrane protein</topology>
    </subcellularLocation>
</comment>
<evidence type="ECO:0000313" key="7">
    <source>
        <dbReference type="Proteomes" id="UP000030152"/>
    </source>
</evidence>
<comment type="caution">
    <text evidence="6">The sequence shown here is derived from an EMBL/GenBank/DDBJ whole genome shotgun (WGS) entry which is preliminary data.</text>
</comment>
<dbReference type="Pfam" id="PF09685">
    <property type="entry name" value="MamF_MmsF"/>
    <property type="match status" value="1"/>
</dbReference>
<dbReference type="eggNOG" id="COG4818">
    <property type="taxonomic scope" value="Bacteria"/>
</dbReference>
<dbReference type="EMBL" id="JRLX01000003">
    <property type="protein sequence ID" value="KGO87816.1"/>
    <property type="molecule type" value="Genomic_DNA"/>
</dbReference>
<evidence type="ECO:0000256" key="2">
    <source>
        <dbReference type="ARBA" id="ARBA00022692"/>
    </source>
</evidence>
<dbReference type="InterPro" id="IPR019109">
    <property type="entry name" value="MamF_MmsF"/>
</dbReference>
<keyword evidence="2 5" id="KW-0812">Transmembrane</keyword>
<dbReference type="Proteomes" id="UP000030152">
    <property type="component" value="Unassembled WGS sequence"/>
</dbReference>
<reference evidence="6 7" key="1">
    <citation type="submission" date="2013-09" db="EMBL/GenBank/DDBJ databases">
        <authorList>
            <person name="Zeng Z."/>
            <person name="Chen C."/>
        </authorList>
    </citation>
    <scope>NUCLEOTIDE SEQUENCE [LARGE SCALE GENOMIC DNA]</scope>
    <source>
        <strain evidence="6 7">WB 3.3-2</strain>
    </source>
</reference>
<keyword evidence="3 5" id="KW-1133">Transmembrane helix</keyword>
<dbReference type="STRING" id="1121895.GCA_000378485_01560"/>
<keyword evidence="4 5" id="KW-0472">Membrane</keyword>
<dbReference type="OrthoDB" id="6400719at2"/>
<evidence type="ECO:0000256" key="3">
    <source>
        <dbReference type="ARBA" id="ARBA00022989"/>
    </source>
</evidence>
<organism evidence="6 7">
    <name type="scientific">Flavobacterium rivuli WB 3.3-2 = DSM 21788</name>
    <dbReference type="NCBI Taxonomy" id="1121895"/>
    <lineage>
        <taxon>Bacteria</taxon>
        <taxon>Pseudomonadati</taxon>
        <taxon>Bacteroidota</taxon>
        <taxon>Flavobacteriia</taxon>
        <taxon>Flavobacteriales</taxon>
        <taxon>Flavobacteriaceae</taxon>
        <taxon>Flavobacterium</taxon>
    </lineage>
</organism>
<keyword evidence="7" id="KW-1185">Reference proteome</keyword>
<gene>
    <name evidence="6" type="ORF">Q765_04830</name>
</gene>
<name>A0A0A2M870_9FLAO</name>
<feature type="transmembrane region" description="Helical" evidence="5">
    <location>
        <begin position="44"/>
        <end position="62"/>
    </location>
</feature>
<protein>
    <submittedName>
        <fullName evidence="6">Membrane protein</fullName>
    </submittedName>
</protein>
<feature type="transmembrane region" description="Helical" evidence="5">
    <location>
        <begin position="12"/>
        <end position="32"/>
    </location>
</feature>
<accession>A0A0A2M870</accession>
<evidence type="ECO:0000313" key="6">
    <source>
        <dbReference type="EMBL" id="KGO87816.1"/>
    </source>
</evidence>
<evidence type="ECO:0000256" key="4">
    <source>
        <dbReference type="ARBA" id="ARBA00023136"/>
    </source>
</evidence>
<sequence>MNNTIEEGKSTAITAYILVVGALIAMSMNAEHKNPYASFHIRQAMGLSILFVAIGYSISGFADPMITYPFWIFMAVLWSYGIITAIKGETTPIPLIGNFFQKFFKKL</sequence>
<evidence type="ECO:0000256" key="5">
    <source>
        <dbReference type="SAM" id="Phobius"/>
    </source>
</evidence>
<evidence type="ECO:0000256" key="1">
    <source>
        <dbReference type="ARBA" id="ARBA00004141"/>
    </source>
</evidence>
<dbReference type="AlphaFoldDB" id="A0A0A2M870"/>
<dbReference type="RefSeq" id="WP_020212709.1">
    <property type="nucleotide sequence ID" value="NZ_JRLX01000003.1"/>
</dbReference>
<proteinExistence type="predicted"/>